<reference evidence="12 13" key="1">
    <citation type="submission" date="2019-06" db="EMBL/GenBank/DDBJ databases">
        <title>Sequencing the genomes of 1000 actinobacteria strains.</title>
        <authorList>
            <person name="Klenk H.-P."/>
        </authorList>
    </citation>
    <scope>NUCLEOTIDE SEQUENCE [LARGE SCALE GENOMIC DNA]</scope>
    <source>
        <strain evidence="12 13">DSM 20427</strain>
    </source>
</reference>
<feature type="binding site" evidence="9">
    <location>
        <position position="170"/>
    </location>
    <ligand>
        <name>anthranilate</name>
        <dbReference type="ChEBI" id="CHEBI:16567"/>
        <label>2</label>
    </ligand>
</feature>
<comment type="catalytic activity">
    <reaction evidence="7 9">
        <text>N-(5-phospho-beta-D-ribosyl)anthranilate + diphosphate = 5-phospho-alpha-D-ribose 1-diphosphate + anthranilate</text>
        <dbReference type="Rhea" id="RHEA:11768"/>
        <dbReference type="ChEBI" id="CHEBI:16567"/>
        <dbReference type="ChEBI" id="CHEBI:18277"/>
        <dbReference type="ChEBI" id="CHEBI:33019"/>
        <dbReference type="ChEBI" id="CHEBI:58017"/>
        <dbReference type="EC" id="2.4.2.18"/>
    </reaction>
</comment>
<feature type="binding site" evidence="9">
    <location>
        <begin position="112"/>
        <end position="120"/>
    </location>
    <ligand>
        <name>5-phospho-alpha-D-ribose 1-diphosphate</name>
        <dbReference type="ChEBI" id="CHEBI:58017"/>
    </ligand>
</feature>
<dbReference type="HAMAP" id="MF_00211">
    <property type="entry name" value="TrpD"/>
    <property type="match status" value="1"/>
</dbReference>
<comment type="caution">
    <text evidence="12">The sequence shown here is derived from an EMBL/GenBank/DDBJ whole genome shotgun (WGS) entry which is preliminary data.</text>
</comment>
<dbReference type="InterPro" id="IPR000312">
    <property type="entry name" value="Glycosyl_Trfase_fam3"/>
</dbReference>
<dbReference type="GO" id="GO:0000162">
    <property type="term" value="P:L-tryptophan biosynthetic process"/>
    <property type="evidence" value="ECO:0007669"/>
    <property type="project" value="UniProtKB-UniRule"/>
</dbReference>
<dbReference type="Pfam" id="PF02885">
    <property type="entry name" value="Glycos_trans_3N"/>
    <property type="match status" value="1"/>
</dbReference>
<feature type="binding site" evidence="9">
    <location>
        <position position="84"/>
    </location>
    <ligand>
        <name>5-phospho-alpha-D-ribose 1-diphosphate</name>
        <dbReference type="ChEBI" id="CHEBI:58017"/>
    </ligand>
</feature>
<evidence type="ECO:0000256" key="1">
    <source>
        <dbReference type="ARBA" id="ARBA00004907"/>
    </source>
</evidence>
<dbReference type="InterPro" id="IPR036320">
    <property type="entry name" value="Glycosyl_Trfase_fam3_N_dom_sf"/>
</dbReference>
<dbReference type="InterPro" id="IPR035902">
    <property type="entry name" value="Nuc_phospho_transferase"/>
</dbReference>
<comment type="function">
    <text evidence="9">Catalyzes the transfer of the phosphoribosyl group of 5-phosphorylribose-1-pyrophosphate (PRPP) to anthranilate to yield N-(5'-phosphoribosyl)-anthranilate (PRA).</text>
</comment>
<feature type="binding site" evidence="9">
    <location>
        <position position="229"/>
    </location>
    <ligand>
        <name>Mg(2+)</name>
        <dbReference type="ChEBI" id="CHEBI:18420"/>
        <label>2</label>
    </ligand>
</feature>
<feature type="binding site" evidence="9">
    <location>
        <begin position="94"/>
        <end position="97"/>
    </location>
    <ligand>
        <name>5-phospho-alpha-D-ribose 1-diphosphate</name>
        <dbReference type="ChEBI" id="CHEBI:58017"/>
    </ligand>
</feature>
<evidence type="ECO:0000256" key="5">
    <source>
        <dbReference type="ARBA" id="ARBA00022822"/>
    </source>
</evidence>
<feature type="binding site" evidence="9">
    <location>
        <position position="84"/>
    </location>
    <ligand>
        <name>anthranilate</name>
        <dbReference type="ChEBI" id="CHEBI:16567"/>
        <label>1</label>
    </ligand>
</feature>
<comment type="similarity">
    <text evidence="8">In the C-terminal section; belongs to the anthranilate phosphoribosyltransferase family.</text>
</comment>
<dbReference type="PANTHER" id="PTHR43285">
    <property type="entry name" value="ANTHRANILATE PHOSPHORIBOSYLTRANSFERASE"/>
    <property type="match status" value="1"/>
</dbReference>
<dbReference type="Proteomes" id="UP000319804">
    <property type="component" value="Unassembled WGS sequence"/>
</dbReference>
<keyword evidence="5 9" id="KW-0822">Tryptophan biosynthesis</keyword>
<keyword evidence="3 9" id="KW-0328">Glycosyltransferase</keyword>
<name>A0A4Y3UJK0_9MICO</name>
<evidence type="ECO:0000256" key="3">
    <source>
        <dbReference type="ARBA" id="ARBA00022676"/>
    </source>
</evidence>
<evidence type="ECO:0000256" key="9">
    <source>
        <dbReference type="HAMAP-Rule" id="MF_00211"/>
    </source>
</evidence>
<keyword evidence="9" id="KW-0460">Magnesium</keyword>
<evidence type="ECO:0000256" key="6">
    <source>
        <dbReference type="ARBA" id="ARBA00023141"/>
    </source>
</evidence>
<comment type="similarity">
    <text evidence="9">Belongs to the anthranilate phosphoribosyltransferase family.</text>
</comment>
<dbReference type="EMBL" id="VFPS01000001">
    <property type="protein sequence ID" value="TQN00144.1"/>
    <property type="molecule type" value="Genomic_DNA"/>
</dbReference>
<dbReference type="FunFam" id="3.40.1030.10:FF:000002">
    <property type="entry name" value="Anthranilate phosphoribosyltransferase"/>
    <property type="match status" value="1"/>
</dbReference>
<dbReference type="OrthoDB" id="9806430at2"/>
<dbReference type="Gene3D" id="1.20.970.10">
    <property type="entry name" value="Transferase, Pyrimidine Nucleoside Phosphorylase, Chain C"/>
    <property type="match status" value="1"/>
</dbReference>
<dbReference type="GO" id="GO:0005829">
    <property type="term" value="C:cytosol"/>
    <property type="evidence" value="ECO:0007669"/>
    <property type="project" value="TreeGrafter"/>
</dbReference>
<feature type="binding site" evidence="9">
    <location>
        <position position="228"/>
    </location>
    <ligand>
        <name>Mg(2+)</name>
        <dbReference type="ChEBI" id="CHEBI:18420"/>
        <label>2</label>
    </ligand>
</feature>
<dbReference type="Pfam" id="PF00591">
    <property type="entry name" value="Glycos_transf_3"/>
    <property type="match status" value="1"/>
</dbReference>
<gene>
    <name evidence="9" type="primary">trpD</name>
    <name evidence="12" type="ORF">FHX68_0214</name>
</gene>
<evidence type="ECO:0000259" key="11">
    <source>
        <dbReference type="Pfam" id="PF02885"/>
    </source>
</evidence>
<dbReference type="SUPFAM" id="SSF52418">
    <property type="entry name" value="Nucleoside phosphorylase/phosphoribosyltransferase catalytic domain"/>
    <property type="match status" value="1"/>
</dbReference>
<feature type="binding site" evidence="9">
    <location>
        <position position="229"/>
    </location>
    <ligand>
        <name>Mg(2+)</name>
        <dbReference type="ChEBI" id="CHEBI:18420"/>
        <label>1</label>
    </ligand>
</feature>
<sequence length="357" mass="37501">MAELFSWPEILTTILDRRDLSVSEATWAMRQVMSGRATPSQLGGFLLALRAKGETVDEIVGFRDAILEAALPLPVPAEVLDIVGTGGDRFGTVNVSTMSAIVAAATGIPVVKHGNRAASSASGSSDVLGALGIDLTLSPERVSAVLGEVGITFAFASAFHPGFRHAGPTRSELGVPTVFNFLGPLCNPARAEANAVGVANLDRVPLITGVFQTRGATALVFRGDDGLDELTTTGHSRLWEISRGDVHEHDIDPRDIGIPLADIDDLLGADALHNAEVVRRVLGGEQGPVRDIVLLNAAAGIVSYELFRDAAQVQRPILERLAQARDRAATAIDDGAADGVLARWVAATQRDAADGED</sequence>
<feature type="domain" description="Glycosyl transferase family 3 N-terminal" evidence="11">
    <location>
        <begin position="9"/>
        <end position="70"/>
    </location>
</feature>
<dbReference type="NCBIfam" id="TIGR01245">
    <property type="entry name" value="trpD"/>
    <property type="match status" value="1"/>
</dbReference>
<keyword evidence="4 9" id="KW-0808">Transferase</keyword>
<comment type="subunit">
    <text evidence="9">Homodimer.</text>
</comment>
<comment type="caution">
    <text evidence="9">Lacks conserved residue(s) required for the propagation of feature annotation.</text>
</comment>
<dbReference type="UniPathway" id="UPA00035">
    <property type="reaction ID" value="UER00041"/>
</dbReference>
<accession>A0A4Y3UJK0</accession>
<evidence type="ECO:0000256" key="2">
    <source>
        <dbReference type="ARBA" id="ARBA00022605"/>
    </source>
</evidence>
<feature type="binding site" evidence="9">
    <location>
        <position position="124"/>
    </location>
    <ligand>
        <name>5-phospho-alpha-D-ribose 1-diphosphate</name>
        <dbReference type="ChEBI" id="CHEBI:58017"/>
    </ligand>
</feature>
<dbReference type="GO" id="GO:0000287">
    <property type="term" value="F:magnesium ion binding"/>
    <property type="evidence" value="ECO:0007669"/>
    <property type="project" value="UniProtKB-UniRule"/>
</dbReference>
<evidence type="ECO:0000256" key="4">
    <source>
        <dbReference type="ARBA" id="ARBA00022679"/>
    </source>
</evidence>
<feature type="binding site" evidence="9">
    <location>
        <begin position="87"/>
        <end position="88"/>
    </location>
    <ligand>
        <name>5-phospho-alpha-D-ribose 1-diphosphate</name>
        <dbReference type="ChEBI" id="CHEBI:58017"/>
    </ligand>
</feature>
<dbReference type="InterPro" id="IPR005940">
    <property type="entry name" value="Anthranilate_Pribosyl_Tfrase"/>
</dbReference>
<comment type="cofactor">
    <cofactor evidence="9">
        <name>Mg(2+)</name>
        <dbReference type="ChEBI" id="CHEBI:18420"/>
    </cofactor>
    <text evidence="9">Binds 2 magnesium ions per monomer.</text>
</comment>
<evidence type="ECO:0000256" key="7">
    <source>
        <dbReference type="ARBA" id="ARBA00052328"/>
    </source>
</evidence>
<keyword evidence="2 9" id="KW-0028">Amino-acid biosynthesis</keyword>
<keyword evidence="9" id="KW-0479">Metal-binding</keyword>
<feature type="binding site" evidence="9">
    <location>
        <position position="96"/>
    </location>
    <ligand>
        <name>Mg(2+)</name>
        <dbReference type="ChEBI" id="CHEBI:18420"/>
        <label>1</label>
    </ligand>
</feature>
<feature type="binding site" evidence="9">
    <location>
        <position position="92"/>
    </location>
    <ligand>
        <name>5-phospho-alpha-D-ribose 1-diphosphate</name>
        <dbReference type="ChEBI" id="CHEBI:58017"/>
    </ligand>
</feature>
<keyword evidence="13" id="KW-1185">Reference proteome</keyword>
<evidence type="ECO:0000259" key="10">
    <source>
        <dbReference type="Pfam" id="PF00591"/>
    </source>
</evidence>
<feature type="domain" description="Glycosyl transferase family 3" evidence="10">
    <location>
        <begin position="78"/>
        <end position="337"/>
    </location>
</feature>
<dbReference type="RefSeq" id="WP_141378713.1">
    <property type="nucleotide sequence ID" value="NZ_BJNA01000001.1"/>
</dbReference>
<evidence type="ECO:0000313" key="13">
    <source>
        <dbReference type="Proteomes" id="UP000319804"/>
    </source>
</evidence>
<dbReference type="PANTHER" id="PTHR43285:SF2">
    <property type="entry name" value="ANTHRANILATE PHOSPHORIBOSYLTRANSFERASE"/>
    <property type="match status" value="1"/>
</dbReference>
<dbReference type="Gene3D" id="3.40.1030.10">
    <property type="entry name" value="Nucleoside phosphorylase/phosphoribosyltransferase catalytic domain"/>
    <property type="match status" value="1"/>
</dbReference>
<dbReference type="GO" id="GO:0004048">
    <property type="term" value="F:anthranilate phosphoribosyltransferase activity"/>
    <property type="evidence" value="ECO:0007669"/>
    <property type="project" value="UniProtKB-UniRule"/>
</dbReference>
<feature type="binding site" evidence="9">
    <location>
        <position position="115"/>
    </location>
    <ligand>
        <name>anthranilate</name>
        <dbReference type="ChEBI" id="CHEBI:16567"/>
        <label>1</label>
    </ligand>
</feature>
<keyword evidence="6 9" id="KW-0057">Aromatic amino acid biosynthesis</keyword>
<dbReference type="SUPFAM" id="SSF47648">
    <property type="entry name" value="Nucleoside phosphorylase/phosphoribosyltransferase N-terminal domain"/>
    <property type="match status" value="1"/>
</dbReference>
<organism evidence="12 13">
    <name type="scientific">Microbacterium lacticum</name>
    <dbReference type="NCBI Taxonomy" id="33885"/>
    <lineage>
        <taxon>Bacteria</taxon>
        <taxon>Bacillati</taxon>
        <taxon>Actinomycetota</taxon>
        <taxon>Actinomycetes</taxon>
        <taxon>Micrococcales</taxon>
        <taxon>Microbacteriaceae</taxon>
        <taxon>Microbacterium</taxon>
    </lineage>
</organism>
<dbReference type="InterPro" id="IPR017459">
    <property type="entry name" value="Glycosyl_Trfase_fam3_N_dom"/>
</dbReference>
<evidence type="ECO:0000313" key="12">
    <source>
        <dbReference type="EMBL" id="TQN00144.1"/>
    </source>
</evidence>
<proteinExistence type="inferred from homology"/>
<protein>
    <recommendedName>
        <fullName evidence="9">Anthranilate phosphoribosyltransferase</fullName>
        <ecNumber evidence="9">2.4.2.18</ecNumber>
    </recommendedName>
</protein>
<evidence type="ECO:0000256" key="8">
    <source>
        <dbReference type="ARBA" id="ARBA00061188"/>
    </source>
</evidence>
<dbReference type="EC" id="2.4.2.18" evidence="9"/>
<dbReference type="AlphaFoldDB" id="A0A4Y3UJK0"/>
<comment type="pathway">
    <text evidence="1 9">Amino-acid biosynthesis; L-tryptophan biosynthesis; L-tryptophan from chorismate: step 2/5.</text>
</comment>